<evidence type="ECO:0000256" key="1">
    <source>
        <dbReference type="SAM" id="MobiDB-lite"/>
    </source>
</evidence>
<sequence>MFESVSPSTVVEALRSRVVDAVDGVLEQIAALDPGDVAMGAAEVEVVALCERLVRVTQATQTTAVAALEARRRAVTHVPQHEETIERSLRTEVAMARQVSASASGQSLFESRMLQELPSTAALFEQGAISVGVVREVCREVQFLSAEHRARLDSELAESLGSLTPKRAGKAARRLTLALDPHAGYVRTMRARGERQVSLTRELDTMATLRVYGPAEQLAAAYHALDDHASARRADGDPRTVSQLLADTALERLTGAAVDTDGRAPIRTEISLLMRPETLFGTEDTPAVLDGYGAVPAELARELVTDAGATAWIRRLFTRADGQRLSHADPRRRRFPPAVARLVRSVDAECLRPWCDCRARDIDHRLPHHRGGPSTGANADPACRGSNQTKEAHGWRVTGETSGPPPDQPTPDKPTPKRPDPSTPAPNRPDPSTPAPSRPDPNRRDSLHGGVADAPRVVTWTTPTGHRYTSTRPGPHGHGPTMIVTRPPTSPLERRLCSMVRQARLDHENADARAAWDEATHLPDDPPHD</sequence>
<feature type="compositionally biased region" description="Pro residues" evidence="1">
    <location>
        <begin position="403"/>
        <end position="413"/>
    </location>
</feature>
<evidence type="ECO:0000313" key="3">
    <source>
        <dbReference type="EMBL" id="PJJ48201.1"/>
    </source>
</evidence>
<gene>
    <name evidence="3" type="ORF">CLV56_4077</name>
</gene>
<evidence type="ECO:0000259" key="2">
    <source>
        <dbReference type="Pfam" id="PF02720"/>
    </source>
</evidence>
<feature type="compositionally biased region" description="Polar residues" evidence="1">
    <location>
        <begin position="459"/>
        <end position="472"/>
    </location>
</feature>
<comment type="caution">
    <text evidence="3">The sequence shown here is derived from an EMBL/GenBank/DDBJ whole genome shotgun (WGS) entry which is preliminary data.</text>
</comment>
<dbReference type="Proteomes" id="UP000230842">
    <property type="component" value="Unassembled WGS sequence"/>
</dbReference>
<name>A0A0B2BVC5_9ACTN</name>
<organism evidence="3 4">
    <name type="scientific">Mumia flava</name>
    <dbReference type="NCBI Taxonomy" id="1348852"/>
    <lineage>
        <taxon>Bacteria</taxon>
        <taxon>Bacillati</taxon>
        <taxon>Actinomycetota</taxon>
        <taxon>Actinomycetes</taxon>
        <taxon>Propionibacteriales</taxon>
        <taxon>Nocardioidaceae</taxon>
        <taxon>Mumia</taxon>
    </lineage>
</organism>
<dbReference type="EMBL" id="PGEZ01000004">
    <property type="protein sequence ID" value="PJJ48201.1"/>
    <property type="molecule type" value="Genomic_DNA"/>
</dbReference>
<keyword evidence="4" id="KW-1185">Reference proteome</keyword>
<dbReference type="InterPro" id="IPR003870">
    <property type="entry name" value="DUF222"/>
</dbReference>
<dbReference type="Pfam" id="PF02720">
    <property type="entry name" value="DUF222"/>
    <property type="match status" value="1"/>
</dbReference>
<protein>
    <submittedName>
        <fullName evidence="3">Uncharacterized protein DUF222</fullName>
    </submittedName>
</protein>
<dbReference type="RefSeq" id="WP_039339429.1">
    <property type="nucleotide sequence ID" value="NZ_PGEZ01000004.1"/>
</dbReference>
<feature type="domain" description="DUF222" evidence="2">
    <location>
        <begin position="59"/>
        <end position="328"/>
    </location>
</feature>
<dbReference type="AlphaFoldDB" id="A0A0B2BVC5"/>
<feature type="region of interest" description="Disordered" evidence="1">
    <location>
        <begin position="365"/>
        <end position="489"/>
    </location>
</feature>
<dbReference type="OrthoDB" id="5241234at2"/>
<evidence type="ECO:0000313" key="4">
    <source>
        <dbReference type="Proteomes" id="UP000230842"/>
    </source>
</evidence>
<accession>A0A0B2BVC5</accession>
<feature type="compositionally biased region" description="Pro residues" evidence="1">
    <location>
        <begin position="421"/>
        <end position="439"/>
    </location>
</feature>
<reference evidence="3 4" key="1">
    <citation type="submission" date="2017-11" db="EMBL/GenBank/DDBJ databases">
        <title>Genomic Encyclopedia of Archaeal and Bacterial Type Strains, Phase II (KMG-II): From Individual Species to Whole Genera.</title>
        <authorList>
            <person name="Goeker M."/>
        </authorList>
    </citation>
    <scope>NUCLEOTIDE SEQUENCE [LARGE SCALE GENOMIC DNA]</scope>
    <source>
        <strain evidence="3 4">DSM 27763</strain>
    </source>
</reference>
<proteinExistence type="predicted"/>